<keyword evidence="2" id="KW-1185">Reference proteome</keyword>
<dbReference type="EMBL" id="BNJG01000001">
    <property type="protein sequence ID" value="GHO53265.1"/>
    <property type="molecule type" value="Genomic_DNA"/>
</dbReference>
<protein>
    <submittedName>
        <fullName evidence="1">Uncharacterized protein</fullName>
    </submittedName>
</protein>
<evidence type="ECO:0000313" key="1">
    <source>
        <dbReference type="EMBL" id="GHO53265.1"/>
    </source>
</evidence>
<name>A0ABQ3UKR8_9CHLR</name>
<comment type="caution">
    <text evidence="1">The sequence shown here is derived from an EMBL/GenBank/DDBJ whole genome shotgun (WGS) entry which is preliminary data.</text>
</comment>
<proteinExistence type="predicted"/>
<evidence type="ECO:0000313" key="2">
    <source>
        <dbReference type="Proteomes" id="UP000654345"/>
    </source>
</evidence>
<accession>A0ABQ3UKR8</accession>
<gene>
    <name evidence="1" type="ORF">KSB_17400</name>
</gene>
<reference evidence="1 2" key="1">
    <citation type="journal article" date="2021" name="Int. J. Syst. Evol. Microbiol.">
        <title>Reticulibacter mediterranei gen. nov., sp. nov., within the new family Reticulibacteraceae fam. nov., and Ktedonospora formicarum gen. nov., sp. nov., Ktedonobacter robiniae sp. nov., Dictyobacter formicarum sp. nov. and Dictyobacter arantiisoli sp. nov., belonging to the class Ktedonobacteria.</title>
        <authorList>
            <person name="Yabe S."/>
            <person name="Zheng Y."/>
            <person name="Wang C.M."/>
            <person name="Sakai Y."/>
            <person name="Abe K."/>
            <person name="Yokota A."/>
            <person name="Donadio S."/>
            <person name="Cavaletti L."/>
            <person name="Monciardini P."/>
        </authorList>
    </citation>
    <scope>NUCLEOTIDE SEQUENCE [LARGE SCALE GENOMIC DNA]</scope>
    <source>
        <strain evidence="1 2">SOSP1-30</strain>
    </source>
</reference>
<dbReference type="Proteomes" id="UP000654345">
    <property type="component" value="Unassembled WGS sequence"/>
</dbReference>
<organism evidence="1 2">
    <name type="scientific">Ktedonobacter robiniae</name>
    <dbReference type="NCBI Taxonomy" id="2778365"/>
    <lineage>
        <taxon>Bacteria</taxon>
        <taxon>Bacillati</taxon>
        <taxon>Chloroflexota</taxon>
        <taxon>Ktedonobacteria</taxon>
        <taxon>Ktedonobacterales</taxon>
        <taxon>Ktedonobacteraceae</taxon>
        <taxon>Ktedonobacter</taxon>
    </lineage>
</organism>
<sequence length="63" mass="7538">MFAWVGDVWWTLSVTLPTQEITLLYILQRLTDRKYFQKREKEEGKSAIPILWQEGRFPLHTGD</sequence>